<dbReference type="Gene3D" id="2.40.160.170">
    <property type="match status" value="1"/>
</dbReference>
<name>A0A7I8C3H0_9BURK</name>
<sequence>MQKNIKAVIATLLVGAAVVGGNAHAQSAEVYGSVGTEGIGAGLGYSFNRYTNVRAEVDGFALSHDFTAGDLSYDGKVKLLHGALLGDFFPAPAVFPIRLTAGILVGDDRVDATASSMNGTYTLNGVTVPAGGETINARLRFPTVRPYLGFGFGHNPSTKGLSVAFDAGVAFGKPRVSFDVPANIASAAGQENVDAEQQSLQDKANRLKVYPIVKLAVTYRF</sequence>
<keyword evidence="1" id="KW-0732">Signal</keyword>
<keyword evidence="2" id="KW-0614">Plasmid</keyword>
<dbReference type="KEGG" id="plad:PPGU16_84300"/>
<evidence type="ECO:0000313" key="2">
    <source>
        <dbReference type="EMBL" id="BCF95363.1"/>
    </source>
</evidence>
<evidence type="ECO:0008006" key="4">
    <source>
        <dbReference type="Google" id="ProtNLM"/>
    </source>
</evidence>
<dbReference type="AlphaFoldDB" id="A0A7I8C3H0"/>
<dbReference type="Proteomes" id="UP000510888">
    <property type="component" value="Plasmid PPGU16_p3"/>
</dbReference>
<evidence type="ECO:0000313" key="3">
    <source>
        <dbReference type="Proteomes" id="UP000510888"/>
    </source>
</evidence>
<accession>A0A7I8C3H0</accession>
<gene>
    <name evidence="2" type="ORF">PPGU16_84300</name>
</gene>
<dbReference type="EMBL" id="AP023178">
    <property type="protein sequence ID" value="BCF95363.1"/>
    <property type="molecule type" value="Genomic_DNA"/>
</dbReference>
<feature type="signal peptide" evidence="1">
    <location>
        <begin position="1"/>
        <end position="25"/>
    </location>
</feature>
<evidence type="ECO:0000256" key="1">
    <source>
        <dbReference type="SAM" id="SignalP"/>
    </source>
</evidence>
<geneLocation type="plasmid" evidence="2 3">
    <name>PPGU16_p3</name>
</geneLocation>
<protein>
    <recommendedName>
        <fullName evidence="4">Outer membrane protein</fullName>
    </recommendedName>
</protein>
<reference evidence="2 3" key="1">
    <citation type="journal article" date="2020" name="Genes (Basel)">
        <title>Genomic Comparison of Insect Gut Symbionts from Divergent Burkholderia Subclades.</title>
        <authorList>
            <person name="Takeshita K."/>
            <person name="Kikuchi Y."/>
        </authorList>
    </citation>
    <scope>NUCLEOTIDE SEQUENCE [LARGE SCALE GENOMIC DNA]</scope>
    <source>
        <strain evidence="2 3">PGU16</strain>
        <plasmid evidence="2 3">PPGU16_p3</plasmid>
    </source>
</reference>
<organism evidence="2 3">
    <name type="scientific">Paraburkholderia largidicola</name>
    <dbReference type="NCBI Taxonomy" id="3014751"/>
    <lineage>
        <taxon>Bacteria</taxon>
        <taxon>Pseudomonadati</taxon>
        <taxon>Pseudomonadota</taxon>
        <taxon>Betaproteobacteria</taxon>
        <taxon>Burkholderiales</taxon>
        <taxon>Burkholderiaceae</taxon>
        <taxon>Paraburkholderia</taxon>
    </lineage>
</organism>
<proteinExistence type="predicted"/>
<feature type="chain" id="PRO_5029761834" description="Outer membrane protein" evidence="1">
    <location>
        <begin position="26"/>
        <end position="221"/>
    </location>
</feature>
<keyword evidence="3" id="KW-1185">Reference proteome</keyword>
<dbReference type="RefSeq" id="WP_180727790.1">
    <property type="nucleotide sequence ID" value="NZ_AP023178.1"/>
</dbReference>